<feature type="region of interest" description="Disordered" evidence="5">
    <location>
        <begin position="299"/>
        <end position="378"/>
    </location>
</feature>
<feature type="domain" description="Spp2/MOS2 G-patch" evidence="6">
    <location>
        <begin position="236"/>
        <end position="286"/>
    </location>
</feature>
<gene>
    <name evidence="7" type="ORF">NA56DRAFT_558703</name>
</gene>
<name>A0A2J6PIG2_9HELO</name>
<dbReference type="GO" id="GO:0000398">
    <property type="term" value="P:mRNA splicing, via spliceosome"/>
    <property type="evidence" value="ECO:0007669"/>
    <property type="project" value="UniProtKB-UniRule"/>
</dbReference>
<evidence type="ECO:0000313" key="7">
    <source>
        <dbReference type="EMBL" id="PMD13832.1"/>
    </source>
</evidence>
<keyword evidence="4" id="KW-0508">mRNA splicing</keyword>
<keyword evidence="3 4" id="KW-0539">Nucleus</keyword>
<dbReference type="GO" id="GO:0005681">
    <property type="term" value="C:spliceosomal complex"/>
    <property type="evidence" value="ECO:0007669"/>
    <property type="project" value="UniProtKB-UniRule"/>
</dbReference>
<organism evidence="7 8">
    <name type="scientific">Hyaloscypha hepaticicola</name>
    <dbReference type="NCBI Taxonomy" id="2082293"/>
    <lineage>
        <taxon>Eukaryota</taxon>
        <taxon>Fungi</taxon>
        <taxon>Dikarya</taxon>
        <taxon>Ascomycota</taxon>
        <taxon>Pezizomycotina</taxon>
        <taxon>Leotiomycetes</taxon>
        <taxon>Helotiales</taxon>
        <taxon>Hyaloscyphaceae</taxon>
        <taxon>Hyaloscypha</taxon>
    </lineage>
</organism>
<dbReference type="Proteomes" id="UP000235672">
    <property type="component" value="Unassembled WGS sequence"/>
</dbReference>
<dbReference type="PANTHER" id="PTHR15818">
    <property type="entry name" value="G PATCH AND KOW-CONTAINING"/>
    <property type="match status" value="1"/>
</dbReference>
<accession>A0A2J6PIG2</accession>
<keyword evidence="4" id="KW-0507">mRNA processing</keyword>
<dbReference type="PANTHER" id="PTHR15818:SF2">
    <property type="entry name" value="G-PATCH DOMAIN AND KOW MOTIFS-CONTAINING PROTEIN"/>
    <property type="match status" value="1"/>
</dbReference>
<dbReference type="STRING" id="1745343.A0A2J6PIG2"/>
<feature type="compositionally biased region" description="Basic and acidic residues" evidence="5">
    <location>
        <begin position="300"/>
        <end position="378"/>
    </location>
</feature>
<comment type="subcellular location">
    <subcellularLocation>
        <location evidence="1 4">Nucleus</location>
    </subcellularLocation>
</comment>
<dbReference type="Pfam" id="PF12656">
    <property type="entry name" value="G-patch_2"/>
    <property type="match status" value="1"/>
</dbReference>
<dbReference type="InterPro" id="IPR026822">
    <property type="entry name" value="Spp2/MOS2_G-patch"/>
</dbReference>
<dbReference type="EMBL" id="KZ613527">
    <property type="protein sequence ID" value="PMD13832.1"/>
    <property type="molecule type" value="Genomic_DNA"/>
</dbReference>
<keyword evidence="4" id="KW-0747">Spliceosome</keyword>
<proteinExistence type="inferred from homology"/>
<evidence type="ECO:0000256" key="3">
    <source>
        <dbReference type="ARBA" id="ARBA00023242"/>
    </source>
</evidence>
<comment type="function">
    <text evidence="4">Involved in spliceosome maturation and the first step of pre-mRNA splicing.</text>
</comment>
<dbReference type="AlphaFoldDB" id="A0A2J6PIG2"/>
<evidence type="ECO:0000256" key="5">
    <source>
        <dbReference type="SAM" id="MobiDB-lite"/>
    </source>
</evidence>
<feature type="compositionally biased region" description="Basic and acidic residues" evidence="5">
    <location>
        <begin position="1"/>
        <end position="10"/>
    </location>
</feature>
<feature type="non-terminal residue" evidence="7">
    <location>
        <position position="378"/>
    </location>
</feature>
<evidence type="ECO:0000256" key="2">
    <source>
        <dbReference type="ARBA" id="ARBA00008576"/>
    </source>
</evidence>
<feature type="compositionally biased region" description="Basic and acidic residues" evidence="5">
    <location>
        <begin position="176"/>
        <end position="194"/>
    </location>
</feature>
<evidence type="ECO:0000313" key="8">
    <source>
        <dbReference type="Proteomes" id="UP000235672"/>
    </source>
</evidence>
<feature type="region of interest" description="Disordered" evidence="5">
    <location>
        <begin position="203"/>
        <end position="222"/>
    </location>
</feature>
<reference evidence="7 8" key="1">
    <citation type="submission" date="2016-05" db="EMBL/GenBank/DDBJ databases">
        <title>A degradative enzymes factory behind the ericoid mycorrhizal symbiosis.</title>
        <authorList>
            <consortium name="DOE Joint Genome Institute"/>
            <person name="Martino E."/>
            <person name="Morin E."/>
            <person name="Grelet G."/>
            <person name="Kuo A."/>
            <person name="Kohler A."/>
            <person name="Daghino S."/>
            <person name="Barry K."/>
            <person name="Choi C."/>
            <person name="Cichocki N."/>
            <person name="Clum A."/>
            <person name="Copeland A."/>
            <person name="Hainaut M."/>
            <person name="Haridas S."/>
            <person name="Labutti K."/>
            <person name="Lindquist E."/>
            <person name="Lipzen A."/>
            <person name="Khouja H.-R."/>
            <person name="Murat C."/>
            <person name="Ohm R."/>
            <person name="Olson A."/>
            <person name="Spatafora J."/>
            <person name="Veneault-Fourrey C."/>
            <person name="Henrissat B."/>
            <person name="Grigoriev I."/>
            <person name="Martin F."/>
            <person name="Perotto S."/>
        </authorList>
    </citation>
    <scope>NUCLEOTIDE SEQUENCE [LARGE SCALE GENOMIC DNA]</scope>
    <source>
        <strain evidence="7 8">UAMH 7357</strain>
    </source>
</reference>
<feature type="region of interest" description="Disordered" evidence="5">
    <location>
        <begin position="155"/>
        <end position="197"/>
    </location>
</feature>
<sequence>MSPAKDERGAELGASTPKIAIKGFSLSSKSGAKPGAQPLQSTLGKRPRSTFGAAEESDSEGENGNGRGNGRHEAVVAFGDGRAIKVEEKKKEPLVIKRVGNRDWKAEARGRVRGGKKNLLPEEVQALRRKKDEGEEKKVEGVDVVNGSDGEIKWGLSVRKRPEPVPEPEPAMENVTEEKEKEVVDEEEKPREMTADEEALAALTGAQKERKGPEMIIRAEPLTEEEAYRRSVAAAPDPSTLEDYERVPVEEFGAALLRGMGWNGEEKGRVRDVKRRQNLLGLGARELKDAEELGAWVGKSDVKRLNGGDRGGRGGRGGGERRPRVNEFLAEKEKRDQKREERGGGSYRREKDRDRDSGRDSGRDRDGYRERDRERDRR</sequence>
<evidence type="ECO:0000259" key="6">
    <source>
        <dbReference type="Pfam" id="PF12656"/>
    </source>
</evidence>
<protein>
    <recommendedName>
        <fullName evidence="4">Pre-mRNA-splicing factor</fullName>
    </recommendedName>
</protein>
<evidence type="ECO:0000256" key="4">
    <source>
        <dbReference type="RuleBase" id="RU369096"/>
    </source>
</evidence>
<comment type="similarity">
    <text evidence="2 4">Belongs to the SPP2 family.</text>
</comment>
<dbReference type="OrthoDB" id="5577072at2759"/>
<evidence type="ECO:0000256" key="1">
    <source>
        <dbReference type="ARBA" id="ARBA00004123"/>
    </source>
</evidence>
<dbReference type="InterPro" id="IPR045166">
    <property type="entry name" value="Spp2-like"/>
</dbReference>
<feature type="region of interest" description="Disordered" evidence="5">
    <location>
        <begin position="1"/>
        <end position="72"/>
    </location>
</feature>
<keyword evidence="8" id="KW-1185">Reference proteome</keyword>